<reference evidence="3" key="1">
    <citation type="submission" date="2023-09" db="EMBL/GenBank/DDBJ databases">
        <title>Paenibacillus sp. chi10 Genome sequencing and assembly.</title>
        <authorList>
            <person name="Kim I."/>
        </authorList>
    </citation>
    <scope>NUCLEOTIDE SEQUENCE [LARGE SCALE GENOMIC DNA]</scope>
    <source>
        <strain evidence="3">chi10</strain>
    </source>
</reference>
<dbReference type="EMBL" id="JAVYAA010000002">
    <property type="protein sequence ID" value="MDT8976245.1"/>
    <property type="molecule type" value="Genomic_DNA"/>
</dbReference>
<dbReference type="RefSeq" id="WP_315744714.1">
    <property type="nucleotide sequence ID" value="NZ_JAVYAA010000002.1"/>
</dbReference>
<dbReference type="PROSITE" id="PS51186">
    <property type="entry name" value="GNAT"/>
    <property type="match status" value="1"/>
</dbReference>
<keyword evidence="2" id="KW-0808">Transferase</keyword>
<protein>
    <submittedName>
        <fullName evidence="2">GNAT family N-acetyltransferase</fullName>
        <ecNumber evidence="2">2.3.1.-</ecNumber>
    </submittedName>
</protein>
<evidence type="ECO:0000313" key="2">
    <source>
        <dbReference type="EMBL" id="MDT8976245.1"/>
    </source>
</evidence>
<dbReference type="Gene3D" id="3.40.630.30">
    <property type="match status" value="1"/>
</dbReference>
<dbReference type="Proteomes" id="UP001250538">
    <property type="component" value="Unassembled WGS sequence"/>
</dbReference>
<dbReference type="GO" id="GO:0016747">
    <property type="term" value="F:acyltransferase activity, transferring groups other than amino-acyl groups"/>
    <property type="evidence" value="ECO:0007669"/>
    <property type="project" value="InterPro"/>
</dbReference>
<feature type="domain" description="N-acetyltransferase" evidence="1">
    <location>
        <begin position="15"/>
        <end position="165"/>
    </location>
</feature>
<proteinExistence type="predicted"/>
<dbReference type="InterPro" id="IPR016181">
    <property type="entry name" value="Acyl_CoA_acyltransferase"/>
</dbReference>
<evidence type="ECO:0000259" key="1">
    <source>
        <dbReference type="PROSITE" id="PS51186"/>
    </source>
</evidence>
<organism evidence="2 3">
    <name type="scientific">Paenibacillus suaedae</name>
    <dbReference type="NCBI Taxonomy" id="3077233"/>
    <lineage>
        <taxon>Bacteria</taxon>
        <taxon>Bacillati</taxon>
        <taxon>Bacillota</taxon>
        <taxon>Bacilli</taxon>
        <taxon>Bacillales</taxon>
        <taxon>Paenibacillaceae</taxon>
        <taxon>Paenibacillus</taxon>
    </lineage>
</organism>
<dbReference type="Pfam" id="PF00583">
    <property type="entry name" value="Acetyltransf_1"/>
    <property type="match status" value="1"/>
</dbReference>
<dbReference type="EC" id="2.3.1.-" evidence="2"/>
<comment type="caution">
    <text evidence="2">The sequence shown here is derived from an EMBL/GenBank/DDBJ whole genome shotgun (WGS) entry which is preliminary data.</text>
</comment>
<dbReference type="SUPFAM" id="SSF55729">
    <property type="entry name" value="Acyl-CoA N-acyltransferases (Nat)"/>
    <property type="match status" value="1"/>
</dbReference>
<gene>
    <name evidence="2" type="ORF">RQP50_08305</name>
</gene>
<accession>A0AAJ2N3Y0</accession>
<sequence>MSMVTLHQVEYEQKSTLRNLLELYKYDFSEYDPEDVNENGLYEYMYLDHYWTEEGRYPFFIRVNGKLAGLALVRKLGTDDDKRTVYSMAEFFVMKKYRRSGAGRYAATALFDRFQGTWKVGQIDENIPSQHFWRKVIAAYTNDNYEEIRENGWDGPIQCFSTELQ</sequence>
<dbReference type="InterPro" id="IPR000182">
    <property type="entry name" value="GNAT_dom"/>
</dbReference>
<dbReference type="AlphaFoldDB" id="A0AAJ2N3Y0"/>
<keyword evidence="3" id="KW-1185">Reference proteome</keyword>
<evidence type="ECO:0000313" key="3">
    <source>
        <dbReference type="Proteomes" id="UP001250538"/>
    </source>
</evidence>
<name>A0AAJ2N3Y0_9BACL</name>
<keyword evidence="2" id="KW-0012">Acyltransferase</keyword>
<dbReference type="CDD" id="cd04301">
    <property type="entry name" value="NAT_SF"/>
    <property type="match status" value="1"/>
</dbReference>